<dbReference type="AlphaFoldDB" id="A0AAU7NYR8"/>
<keyword evidence="3" id="KW-1185">Reference proteome</keyword>
<feature type="compositionally biased region" description="Basic and acidic residues" evidence="1">
    <location>
        <begin position="86"/>
        <end position="98"/>
    </location>
</feature>
<feature type="region of interest" description="Disordered" evidence="1">
    <location>
        <begin position="75"/>
        <end position="98"/>
    </location>
</feature>
<evidence type="ECO:0000313" key="3">
    <source>
        <dbReference type="Proteomes" id="UP001225378"/>
    </source>
</evidence>
<reference evidence="2 3" key="1">
    <citation type="journal article" date="2024" name="Microbiology">
        <title>Methylomarinum rosea sp. nov., a novel halophilic methanotrophic bacterium from the hypersaline Lake Elton.</title>
        <authorList>
            <person name="Suleimanov R.Z."/>
            <person name="Oshkin I.Y."/>
            <person name="Danilova O.V."/>
            <person name="Suzina N.E."/>
            <person name="Dedysh S.N."/>
        </authorList>
    </citation>
    <scope>NUCLEOTIDE SEQUENCE [LARGE SCALE GENOMIC DNA]</scope>
    <source>
        <strain evidence="2 3">Ch1-1</strain>
    </source>
</reference>
<proteinExistence type="predicted"/>
<dbReference type="RefSeq" id="WP_305908887.1">
    <property type="nucleotide sequence ID" value="NZ_CP157743.1"/>
</dbReference>
<name>A0AAU7NYR8_9GAMM</name>
<gene>
    <name evidence="2" type="ORF">Q9L42_008420</name>
</gene>
<protein>
    <submittedName>
        <fullName evidence="2">Uncharacterized protein</fullName>
    </submittedName>
</protein>
<dbReference type="KEGG" id="mech:Q9L42_008420"/>
<sequence>MEQQSGNIVSNLVDIIQRRIFFAEIRWRQGIIRDIRQLGDERPGSAYLLPGFVDASSIPSSKLWLTQSMKKPGKDTCAAGLADQQPHPDGDRGQHRRGIDSIRQYLWITG</sequence>
<evidence type="ECO:0000256" key="1">
    <source>
        <dbReference type="SAM" id="MobiDB-lite"/>
    </source>
</evidence>
<evidence type="ECO:0000313" key="2">
    <source>
        <dbReference type="EMBL" id="XBS22133.1"/>
    </source>
</evidence>
<accession>A0AAU7NYR8</accession>
<organism evidence="2 3">
    <name type="scientific">Methylomarinum roseum</name>
    <dbReference type="NCBI Taxonomy" id="3067653"/>
    <lineage>
        <taxon>Bacteria</taxon>
        <taxon>Pseudomonadati</taxon>
        <taxon>Pseudomonadota</taxon>
        <taxon>Gammaproteobacteria</taxon>
        <taxon>Methylococcales</taxon>
        <taxon>Methylococcaceae</taxon>
        <taxon>Methylomarinum</taxon>
    </lineage>
</organism>
<dbReference type="Proteomes" id="UP001225378">
    <property type="component" value="Chromosome"/>
</dbReference>
<dbReference type="EMBL" id="CP157743">
    <property type="protein sequence ID" value="XBS22133.1"/>
    <property type="molecule type" value="Genomic_DNA"/>
</dbReference>